<sequence length="147" mass="16692">MQYPEMAAFINTLIDKVEELIPEYMAKKEDREKERGGTAICILDPEGRVYGKMFGTDTIMARERYRVAWIKASQAWITGLPTGEYERQVFNKEIDEGKYGIRRPDLIGWEGGQPLYLKDGTMIAAGFGGFTSASDLEIVKRALEMIQ</sequence>
<organism evidence="1 2">
    <name type="scientific">Chitinophaga barathri</name>
    <dbReference type="NCBI Taxonomy" id="1647451"/>
    <lineage>
        <taxon>Bacteria</taxon>
        <taxon>Pseudomonadati</taxon>
        <taxon>Bacteroidota</taxon>
        <taxon>Chitinophagia</taxon>
        <taxon>Chitinophagales</taxon>
        <taxon>Chitinophagaceae</taxon>
        <taxon>Chitinophaga</taxon>
    </lineage>
</organism>
<evidence type="ECO:0000313" key="2">
    <source>
        <dbReference type="Proteomes" id="UP000279089"/>
    </source>
</evidence>
<keyword evidence="2" id="KW-1185">Reference proteome</keyword>
<evidence type="ECO:0000313" key="1">
    <source>
        <dbReference type="EMBL" id="RPD41469.1"/>
    </source>
</evidence>
<dbReference type="AlphaFoldDB" id="A0A3N4MP70"/>
<dbReference type="Proteomes" id="UP000279089">
    <property type="component" value="Unassembled WGS sequence"/>
</dbReference>
<dbReference type="SUPFAM" id="SSF143744">
    <property type="entry name" value="GlcG-like"/>
    <property type="match status" value="1"/>
</dbReference>
<evidence type="ECO:0008006" key="3">
    <source>
        <dbReference type="Google" id="ProtNLM"/>
    </source>
</evidence>
<dbReference type="EMBL" id="RMBX01000004">
    <property type="protein sequence ID" value="RPD41469.1"/>
    <property type="molecule type" value="Genomic_DNA"/>
</dbReference>
<reference evidence="2" key="1">
    <citation type="submission" date="2018-11" db="EMBL/GenBank/DDBJ databases">
        <title>Chitinophaga lutea sp.nov., isolate from arsenic contaminated soil.</title>
        <authorList>
            <person name="Zong Y."/>
        </authorList>
    </citation>
    <scope>NUCLEOTIDE SEQUENCE [LARGE SCALE GENOMIC DNA]</scope>
    <source>
        <strain evidence="2">YLT18</strain>
    </source>
</reference>
<gene>
    <name evidence="1" type="ORF">EG028_09115</name>
</gene>
<accession>A0A3N4MP70</accession>
<dbReference type="InterPro" id="IPR038084">
    <property type="entry name" value="PduO/GlcC-like_sf"/>
</dbReference>
<dbReference type="Gene3D" id="3.30.450.150">
    <property type="entry name" value="Haem-degrading domain"/>
    <property type="match status" value="1"/>
</dbReference>
<comment type="caution">
    <text evidence="1">The sequence shown here is derived from an EMBL/GenBank/DDBJ whole genome shotgun (WGS) entry which is preliminary data.</text>
</comment>
<dbReference type="RefSeq" id="WP_120516233.1">
    <property type="nucleotide sequence ID" value="NZ_QXZY01000005.1"/>
</dbReference>
<protein>
    <recommendedName>
        <fullName evidence="3">Heme-binding protein</fullName>
    </recommendedName>
</protein>
<proteinExistence type="predicted"/>
<dbReference type="OrthoDB" id="1350891at2"/>
<name>A0A3N4MP70_9BACT</name>